<dbReference type="InterPro" id="IPR012902">
    <property type="entry name" value="N_methyl_site"/>
</dbReference>
<dbReference type="EMBL" id="LBUP01000004">
    <property type="protein sequence ID" value="KKQ66734.1"/>
    <property type="molecule type" value="Genomic_DNA"/>
</dbReference>
<evidence type="ECO:0000313" key="3">
    <source>
        <dbReference type="Proteomes" id="UP000034235"/>
    </source>
</evidence>
<name>A0A0G0LZD8_9BACT</name>
<dbReference type="Proteomes" id="UP000034235">
    <property type="component" value="Unassembled WGS sequence"/>
</dbReference>
<sequence>MIKLRRNLDGFTLIELLVVVGIIAVLAAVGIAIYSGTLKSSRDSKRRADIQAIAKALEAHYDGVNAQYPVLEDGWVVNPDGSTSVPADPLEGEESCNGKVCAYCFEGSSPCTKDNFSSFKKNAAGSTFKICANLENTNIISSGVYCISSQQ</sequence>
<dbReference type="Gene3D" id="3.30.700.10">
    <property type="entry name" value="Glycoprotein, Type 4 Pilin"/>
    <property type="match status" value="1"/>
</dbReference>
<organism evidence="2 3">
    <name type="scientific">Candidatus Daviesbacteria bacterium GW2011_GWA2_38_24</name>
    <dbReference type="NCBI Taxonomy" id="1618422"/>
    <lineage>
        <taxon>Bacteria</taxon>
        <taxon>Candidatus Daviesiibacteriota</taxon>
    </lineage>
</organism>
<dbReference type="InterPro" id="IPR045584">
    <property type="entry name" value="Pilin-like"/>
</dbReference>
<keyword evidence="1" id="KW-1133">Transmembrane helix</keyword>
<keyword evidence="1" id="KW-0812">Transmembrane</keyword>
<gene>
    <name evidence="2" type="ORF">US86_C0004G0052</name>
</gene>
<proteinExistence type="predicted"/>
<accession>A0A0G0LZD8</accession>
<evidence type="ECO:0000313" key="2">
    <source>
        <dbReference type="EMBL" id="KKQ66734.1"/>
    </source>
</evidence>
<evidence type="ECO:0000256" key="1">
    <source>
        <dbReference type="SAM" id="Phobius"/>
    </source>
</evidence>
<dbReference type="AlphaFoldDB" id="A0A0G0LZD8"/>
<dbReference type="NCBIfam" id="TIGR02532">
    <property type="entry name" value="IV_pilin_GFxxxE"/>
    <property type="match status" value="1"/>
</dbReference>
<protein>
    <submittedName>
        <fullName evidence="2">Fimbrial protein pilin</fullName>
    </submittedName>
</protein>
<comment type="caution">
    <text evidence="2">The sequence shown here is derived from an EMBL/GenBank/DDBJ whole genome shotgun (WGS) entry which is preliminary data.</text>
</comment>
<keyword evidence="1" id="KW-0472">Membrane</keyword>
<dbReference type="Pfam" id="PF07963">
    <property type="entry name" value="N_methyl"/>
    <property type="match status" value="1"/>
</dbReference>
<reference evidence="2 3" key="1">
    <citation type="journal article" date="2015" name="Nature">
        <title>rRNA introns, odd ribosomes, and small enigmatic genomes across a large radiation of phyla.</title>
        <authorList>
            <person name="Brown C.T."/>
            <person name="Hug L.A."/>
            <person name="Thomas B.C."/>
            <person name="Sharon I."/>
            <person name="Castelle C.J."/>
            <person name="Singh A."/>
            <person name="Wilkins M.J."/>
            <person name="Williams K.H."/>
            <person name="Banfield J.F."/>
        </authorList>
    </citation>
    <scope>NUCLEOTIDE SEQUENCE [LARGE SCALE GENOMIC DNA]</scope>
</reference>
<dbReference type="SUPFAM" id="SSF54523">
    <property type="entry name" value="Pili subunits"/>
    <property type="match status" value="1"/>
</dbReference>
<feature type="transmembrane region" description="Helical" evidence="1">
    <location>
        <begin position="12"/>
        <end position="37"/>
    </location>
</feature>